<dbReference type="Pfam" id="PF20083">
    <property type="entry name" value="DUF6477"/>
    <property type="match status" value="1"/>
</dbReference>
<protein>
    <submittedName>
        <fullName evidence="1">Uncharacterized protein</fullName>
    </submittedName>
</protein>
<reference evidence="1" key="2">
    <citation type="submission" date="2023-01" db="EMBL/GenBank/DDBJ databases">
        <title>Draft genome sequence of Sulfitobacter pacificus strain NBRC 109915.</title>
        <authorList>
            <person name="Sun Q."/>
            <person name="Mori K."/>
        </authorList>
    </citation>
    <scope>NUCLEOTIDE SEQUENCE</scope>
    <source>
        <strain evidence="1">NBRC 109915</strain>
    </source>
</reference>
<proteinExistence type="predicted"/>
<dbReference type="Proteomes" id="UP001161388">
    <property type="component" value="Unassembled WGS sequence"/>
</dbReference>
<name>A0ABQ5VHH8_9RHOB</name>
<dbReference type="InterPro" id="IPR045516">
    <property type="entry name" value="DUF6477"/>
</dbReference>
<keyword evidence="2" id="KW-1185">Reference proteome</keyword>
<dbReference type="EMBL" id="BSNL01000001">
    <property type="protein sequence ID" value="GLQ26532.1"/>
    <property type="molecule type" value="Genomic_DNA"/>
</dbReference>
<sequence length="109" mass="12023">MKDVLSMLNTLHRPRLMMRAARIGAQDYRRAAHLPRLLGYGVLPRHGAALLKLMDIEAALEEQRVTSDGSYSLIRHLDVLIAMVAEARILRSVQAASQSPRPAPIGEAS</sequence>
<evidence type="ECO:0000313" key="1">
    <source>
        <dbReference type="EMBL" id="GLQ26532.1"/>
    </source>
</evidence>
<dbReference type="RefSeq" id="WP_284371831.1">
    <property type="nucleotide sequence ID" value="NZ_BSNL01000001.1"/>
</dbReference>
<gene>
    <name evidence="1" type="ORF">GCM10007927_13350</name>
</gene>
<comment type="caution">
    <text evidence="1">The sequence shown here is derived from an EMBL/GenBank/DDBJ whole genome shotgun (WGS) entry which is preliminary data.</text>
</comment>
<accession>A0ABQ5VHH8</accession>
<reference evidence="1" key="1">
    <citation type="journal article" date="2014" name="Int. J. Syst. Evol. Microbiol.">
        <title>Complete genome of a new Firmicutes species belonging to the dominant human colonic microbiota ('Ruminococcus bicirculans') reveals two chromosomes and a selective capacity to utilize plant glucans.</title>
        <authorList>
            <consortium name="NISC Comparative Sequencing Program"/>
            <person name="Wegmann U."/>
            <person name="Louis P."/>
            <person name="Goesmann A."/>
            <person name="Henrissat B."/>
            <person name="Duncan S.H."/>
            <person name="Flint H.J."/>
        </authorList>
    </citation>
    <scope>NUCLEOTIDE SEQUENCE</scope>
    <source>
        <strain evidence="1">NBRC 109915</strain>
    </source>
</reference>
<evidence type="ECO:0000313" key="2">
    <source>
        <dbReference type="Proteomes" id="UP001161388"/>
    </source>
</evidence>
<organism evidence="1 2">
    <name type="scientific">Sulfitobacter pacificus</name>
    <dbReference type="NCBI Taxonomy" id="1499314"/>
    <lineage>
        <taxon>Bacteria</taxon>
        <taxon>Pseudomonadati</taxon>
        <taxon>Pseudomonadota</taxon>
        <taxon>Alphaproteobacteria</taxon>
        <taxon>Rhodobacterales</taxon>
        <taxon>Roseobacteraceae</taxon>
        <taxon>Sulfitobacter</taxon>
    </lineage>
</organism>